<evidence type="ECO:0000313" key="4">
    <source>
        <dbReference type="Proteomes" id="UP000316429"/>
    </source>
</evidence>
<dbReference type="InterPro" id="IPR007159">
    <property type="entry name" value="SpoVT-AbrB_dom"/>
</dbReference>
<name>A0A504V3M7_9HYPH</name>
<organism evidence="3 4">
    <name type="scientific">Rhizobium glycinendophyticum</name>
    <dbReference type="NCBI Taxonomy" id="2589807"/>
    <lineage>
        <taxon>Bacteria</taxon>
        <taxon>Pseudomonadati</taxon>
        <taxon>Pseudomonadota</taxon>
        <taxon>Alphaproteobacteria</taxon>
        <taxon>Hyphomicrobiales</taxon>
        <taxon>Rhizobiaceae</taxon>
        <taxon>Rhizobium/Agrobacterium group</taxon>
        <taxon>Rhizobium</taxon>
    </lineage>
</organism>
<keyword evidence="4" id="KW-1185">Reference proteome</keyword>
<sequence length="94" mass="10191">MGAFTTMTSKGQITIPSEVREELKLEPGTRFYVSARNGQVVAIPKNIRLADLAGILGTPPSGVSLSIEEMDEAIAKAVSEDDERIKRGWSETQV</sequence>
<dbReference type="GO" id="GO:0003677">
    <property type="term" value="F:DNA binding"/>
    <property type="evidence" value="ECO:0007669"/>
    <property type="project" value="UniProtKB-UniRule"/>
</dbReference>
<dbReference type="Pfam" id="PF04014">
    <property type="entry name" value="MazE_antitoxin"/>
    <property type="match status" value="1"/>
</dbReference>
<evidence type="ECO:0000259" key="2">
    <source>
        <dbReference type="PROSITE" id="PS51740"/>
    </source>
</evidence>
<dbReference type="RefSeq" id="WP_140828879.1">
    <property type="nucleotide sequence ID" value="NZ_VFYP01000001.1"/>
</dbReference>
<dbReference type="PROSITE" id="PS51740">
    <property type="entry name" value="SPOVT_ABRB"/>
    <property type="match status" value="1"/>
</dbReference>
<comment type="caution">
    <text evidence="3">The sequence shown here is derived from an EMBL/GenBank/DDBJ whole genome shotgun (WGS) entry which is preliminary data.</text>
</comment>
<evidence type="ECO:0000313" key="3">
    <source>
        <dbReference type="EMBL" id="TPP11913.1"/>
    </source>
</evidence>
<accession>A0A504V3M7</accession>
<reference evidence="3 4" key="1">
    <citation type="submission" date="2019-06" db="EMBL/GenBank/DDBJ databases">
        <title>Rhizobium sp. CL12 isolated from roots of soybean.</title>
        <authorList>
            <person name="Wang C."/>
        </authorList>
    </citation>
    <scope>NUCLEOTIDE SEQUENCE [LARGE SCALE GENOMIC DNA]</scope>
    <source>
        <strain evidence="3 4">CL12</strain>
    </source>
</reference>
<dbReference type="SMART" id="SM00966">
    <property type="entry name" value="SpoVT_AbrB"/>
    <property type="match status" value="1"/>
</dbReference>
<dbReference type="NCBIfam" id="TIGR01439">
    <property type="entry name" value="lp_hng_hel_AbrB"/>
    <property type="match status" value="1"/>
</dbReference>
<protein>
    <submittedName>
        <fullName evidence="3">AbrB/MazE/SpoVT family DNA-binding domain-containing protein</fullName>
    </submittedName>
</protein>
<dbReference type="EMBL" id="VFYP01000001">
    <property type="protein sequence ID" value="TPP11913.1"/>
    <property type="molecule type" value="Genomic_DNA"/>
</dbReference>
<proteinExistence type="predicted"/>
<dbReference type="SUPFAM" id="SSF89447">
    <property type="entry name" value="AbrB/MazE/MraZ-like"/>
    <property type="match status" value="1"/>
</dbReference>
<feature type="domain" description="SpoVT-AbrB" evidence="2">
    <location>
        <begin position="2"/>
        <end position="47"/>
    </location>
</feature>
<dbReference type="AlphaFoldDB" id="A0A504V3M7"/>
<evidence type="ECO:0000256" key="1">
    <source>
        <dbReference type="PROSITE-ProRule" id="PRU01076"/>
    </source>
</evidence>
<dbReference type="InterPro" id="IPR037914">
    <property type="entry name" value="SpoVT-AbrB_sf"/>
</dbReference>
<dbReference type="Proteomes" id="UP000316429">
    <property type="component" value="Unassembled WGS sequence"/>
</dbReference>
<gene>
    <name evidence="3" type="ORF">FJQ55_14305</name>
</gene>
<dbReference type="Gene3D" id="2.10.260.10">
    <property type="match status" value="1"/>
</dbReference>
<keyword evidence="1 3" id="KW-0238">DNA-binding</keyword>
<dbReference type="OrthoDB" id="9809003at2"/>